<dbReference type="AlphaFoldDB" id="L9VM38"/>
<gene>
    <name evidence="1" type="ORF">C497_07329</name>
</gene>
<organism evidence="1 2">
    <name type="scientific">Halalkalicoccus jeotgali (strain DSM 18796 / CECT 7217 / JCM 14584 / KCTC 4019 / B3)</name>
    <dbReference type="NCBI Taxonomy" id="795797"/>
    <lineage>
        <taxon>Archaea</taxon>
        <taxon>Methanobacteriati</taxon>
        <taxon>Methanobacteriota</taxon>
        <taxon>Stenosarchaea group</taxon>
        <taxon>Halobacteria</taxon>
        <taxon>Halobacteriales</taxon>
        <taxon>Halococcaceae</taxon>
        <taxon>Halalkalicoccus</taxon>
    </lineage>
</organism>
<accession>L9VM38</accession>
<keyword evidence="2" id="KW-1185">Reference proteome</keyword>
<dbReference type="EMBL" id="AOHV01000021">
    <property type="protein sequence ID" value="ELY38280.1"/>
    <property type="molecule type" value="Genomic_DNA"/>
</dbReference>
<sequence length="278" mass="30160">MLGFELPFSLAFLREALASFVVQLGAVRAALAQRRDGLAGVSEVDEDVRERSEAVDSLLQLGSALVKVGGSFLGLARPFSRLVCGLAFFDRLGVELVRARSEFRYPFALLLETCLAIREQLVEGLAALAFPFDPGFGLRERLSPVDPFLDALGFRAKLRECVLEVGNPLAALRERVDVGRVLDRLPALGALARLPEALALLDGLAGGFERGAKRRLALAQPLALLAQVCEPAVGLPGIDGGAREPLAQLLDLRFEFRERLAALFEGRFGLLDFCLLYT</sequence>
<dbReference type="Proteomes" id="UP000011645">
    <property type="component" value="Unassembled WGS sequence"/>
</dbReference>
<reference evidence="1 2" key="1">
    <citation type="journal article" date="2014" name="PLoS Genet.">
        <title>Phylogenetically driven sequencing of extremely halophilic archaea reveals strategies for static and dynamic osmo-response.</title>
        <authorList>
            <person name="Becker E.A."/>
            <person name="Seitzer P.M."/>
            <person name="Tritt A."/>
            <person name="Larsen D."/>
            <person name="Krusor M."/>
            <person name="Yao A.I."/>
            <person name="Wu D."/>
            <person name="Madern D."/>
            <person name="Eisen J.A."/>
            <person name="Darling A.E."/>
            <person name="Facciotti M.T."/>
        </authorList>
    </citation>
    <scope>NUCLEOTIDE SEQUENCE [LARGE SCALE GENOMIC DNA]</scope>
    <source>
        <strain evidence="2">DSM 18796 / CECT 7217 / JCM 14584 / KCTC 4019 / B3</strain>
    </source>
</reference>
<comment type="caution">
    <text evidence="1">The sequence shown here is derived from an EMBL/GenBank/DDBJ whole genome shotgun (WGS) entry which is preliminary data.</text>
</comment>
<evidence type="ECO:0000313" key="1">
    <source>
        <dbReference type="EMBL" id="ELY38280.1"/>
    </source>
</evidence>
<protein>
    <submittedName>
        <fullName evidence="1">Uncharacterized protein</fullName>
    </submittedName>
</protein>
<proteinExistence type="predicted"/>
<feature type="non-terminal residue" evidence="1">
    <location>
        <position position="278"/>
    </location>
</feature>
<name>L9VM38_HALJB</name>
<evidence type="ECO:0000313" key="2">
    <source>
        <dbReference type="Proteomes" id="UP000011645"/>
    </source>
</evidence>